<sequence>MYFKDKFSSVTEHVILSSGIEKTYRSGAIKTTVLHGIDLEVMRGECVFLVGPSGSGKTTLLSILGCILSPDSGSLQILDRDVSRLNAKQQARFRRENIGFVFQRFHLFDGLRAWENVKVALDLLGYPSRLAQSESRRLLDLVGLSDRADHRSTQLSMGQRQRVALARALAGDPDLILADEPTASLDAESGASAMKTLNTLAKSLGKTVVVVTHDSRIFSMADRILHLVDGRINESTTEQRARTTNFAGQTVSANDIR</sequence>
<dbReference type="PANTHER" id="PTHR24220">
    <property type="entry name" value="IMPORT ATP-BINDING PROTEIN"/>
    <property type="match status" value="1"/>
</dbReference>
<keyword evidence="2" id="KW-0547">Nucleotide-binding</keyword>
<feature type="compositionally biased region" description="Polar residues" evidence="5">
    <location>
        <begin position="242"/>
        <end position="257"/>
    </location>
</feature>
<dbReference type="GO" id="GO:0098796">
    <property type="term" value="C:membrane protein complex"/>
    <property type="evidence" value="ECO:0007669"/>
    <property type="project" value="UniProtKB-ARBA"/>
</dbReference>
<dbReference type="Gene3D" id="3.40.50.300">
    <property type="entry name" value="P-loop containing nucleotide triphosphate hydrolases"/>
    <property type="match status" value="1"/>
</dbReference>
<comment type="similarity">
    <text evidence="4">Belongs to the ABC transporter superfamily. Macrolide exporter (TC 3.A.1.122) family.</text>
</comment>
<dbReference type="SMART" id="SM00382">
    <property type="entry name" value="AAA"/>
    <property type="match status" value="1"/>
</dbReference>
<dbReference type="AlphaFoldDB" id="A0A5C6BKY7"/>
<proteinExistence type="inferred from homology"/>
<protein>
    <submittedName>
        <fullName evidence="7">Macrolide export ATP-binding/permease protein MacB</fullName>
        <ecNumber evidence="7">3.6.3.-</ecNumber>
    </submittedName>
</protein>
<dbReference type="GO" id="GO:0005886">
    <property type="term" value="C:plasma membrane"/>
    <property type="evidence" value="ECO:0007669"/>
    <property type="project" value="TreeGrafter"/>
</dbReference>
<feature type="domain" description="ABC transporter" evidence="6">
    <location>
        <begin position="15"/>
        <end position="254"/>
    </location>
</feature>
<dbReference type="GO" id="GO:0016887">
    <property type="term" value="F:ATP hydrolysis activity"/>
    <property type="evidence" value="ECO:0007669"/>
    <property type="project" value="InterPro"/>
</dbReference>
<evidence type="ECO:0000256" key="3">
    <source>
        <dbReference type="ARBA" id="ARBA00022840"/>
    </source>
</evidence>
<dbReference type="GO" id="GO:0005524">
    <property type="term" value="F:ATP binding"/>
    <property type="evidence" value="ECO:0007669"/>
    <property type="project" value="UniProtKB-KW"/>
</dbReference>
<accession>A0A5C6BKY7</accession>
<evidence type="ECO:0000313" key="8">
    <source>
        <dbReference type="Proteomes" id="UP000320735"/>
    </source>
</evidence>
<dbReference type="SUPFAM" id="SSF52540">
    <property type="entry name" value="P-loop containing nucleoside triphosphate hydrolases"/>
    <property type="match status" value="1"/>
</dbReference>
<evidence type="ECO:0000313" key="7">
    <source>
        <dbReference type="EMBL" id="TWU12740.1"/>
    </source>
</evidence>
<dbReference type="Pfam" id="PF00005">
    <property type="entry name" value="ABC_tran"/>
    <property type="match status" value="1"/>
</dbReference>
<evidence type="ECO:0000256" key="1">
    <source>
        <dbReference type="ARBA" id="ARBA00022448"/>
    </source>
</evidence>
<reference evidence="7 8" key="1">
    <citation type="submission" date="2019-02" db="EMBL/GenBank/DDBJ databases">
        <title>Deep-cultivation of Planctomycetes and their phenomic and genomic characterization uncovers novel biology.</title>
        <authorList>
            <person name="Wiegand S."/>
            <person name="Jogler M."/>
            <person name="Boedeker C."/>
            <person name="Pinto D."/>
            <person name="Vollmers J."/>
            <person name="Rivas-Marin E."/>
            <person name="Kohn T."/>
            <person name="Peeters S.H."/>
            <person name="Heuer A."/>
            <person name="Rast P."/>
            <person name="Oberbeckmann S."/>
            <person name="Bunk B."/>
            <person name="Jeske O."/>
            <person name="Meyerdierks A."/>
            <person name="Storesund J.E."/>
            <person name="Kallscheuer N."/>
            <person name="Luecker S."/>
            <person name="Lage O.M."/>
            <person name="Pohl T."/>
            <person name="Merkel B.J."/>
            <person name="Hornburger P."/>
            <person name="Mueller R.-W."/>
            <person name="Bruemmer F."/>
            <person name="Labrenz M."/>
            <person name="Spormann A.M."/>
            <person name="Op Den Camp H."/>
            <person name="Overmann J."/>
            <person name="Amann R."/>
            <person name="Jetten M.S.M."/>
            <person name="Mascher T."/>
            <person name="Medema M.H."/>
            <person name="Devos D.P."/>
            <person name="Kaster A.-K."/>
            <person name="Ovreas L."/>
            <person name="Rohde M."/>
            <person name="Galperin M.Y."/>
            <person name="Jogler C."/>
        </authorList>
    </citation>
    <scope>NUCLEOTIDE SEQUENCE [LARGE SCALE GENOMIC DNA]</scope>
    <source>
        <strain evidence="7 8">CA54</strain>
    </source>
</reference>
<evidence type="ECO:0000256" key="5">
    <source>
        <dbReference type="SAM" id="MobiDB-lite"/>
    </source>
</evidence>
<gene>
    <name evidence="7" type="primary">macB_3</name>
    <name evidence="7" type="ORF">CA54_15650</name>
</gene>
<evidence type="ECO:0000259" key="6">
    <source>
        <dbReference type="PROSITE" id="PS50893"/>
    </source>
</evidence>
<evidence type="ECO:0000256" key="2">
    <source>
        <dbReference type="ARBA" id="ARBA00022741"/>
    </source>
</evidence>
<feature type="region of interest" description="Disordered" evidence="5">
    <location>
        <begin position="236"/>
        <end position="257"/>
    </location>
</feature>
<dbReference type="PROSITE" id="PS50893">
    <property type="entry name" value="ABC_TRANSPORTER_2"/>
    <property type="match status" value="1"/>
</dbReference>
<dbReference type="EC" id="3.6.3.-" evidence="7"/>
<dbReference type="InterPro" id="IPR003593">
    <property type="entry name" value="AAA+_ATPase"/>
</dbReference>
<dbReference type="InterPro" id="IPR017911">
    <property type="entry name" value="MacB-like_ATP-bd"/>
</dbReference>
<dbReference type="EMBL" id="SJPP01000001">
    <property type="protein sequence ID" value="TWU12740.1"/>
    <property type="molecule type" value="Genomic_DNA"/>
</dbReference>
<dbReference type="FunFam" id="3.40.50.300:FF:000032">
    <property type="entry name" value="Export ABC transporter ATP-binding protein"/>
    <property type="match status" value="1"/>
</dbReference>
<dbReference type="InterPro" id="IPR027417">
    <property type="entry name" value="P-loop_NTPase"/>
</dbReference>
<comment type="caution">
    <text evidence="7">The sequence shown here is derived from an EMBL/GenBank/DDBJ whole genome shotgun (WGS) entry which is preliminary data.</text>
</comment>
<evidence type="ECO:0000256" key="4">
    <source>
        <dbReference type="ARBA" id="ARBA00038388"/>
    </source>
</evidence>
<dbReference type="Proteomes" id="UP000320735">
    <property type="component" value="Unassembled WGS sequence"/>
</dbReference>
<dbReference type="CDD" id="cd03255">
    <property type="entry name" value="ABC_MJ0796_LolCDE_FtsE"/>
    <property type="match status" value="1"/>
</dbReference>
<keyword evidence="3 7" id="KW-0067">ATP-binding</keyword>
<keyword evidence="8" id="KW-1185">Reference proteome</keyword>
<keyword evidence="1" id="KW-0813">Transport</keyword>
<name>A0A5C6BKY7_9PLAN</name>
<dbReference type="PANTHER" id="PTHR24220:SF659">
    <property type="entry name" value="TRANSPORTER, PUTATIVE-RELATED"/>
    <property type="match status" value="1"/>
</dbReference>
<dbReference type="InterPro" id="IPR003439">
    <property type="entry name" value="ABC_transporter-like_ATP-bd"/>
</dbReference>
<dbReference type="GO" id="GO:0022857">
    <property type="term" value="F:transmembrane transporter activity"/>
    <property type="evidence" value="ECO:0007669"/>
    <property type="project" value="TreeGrafter"/>
</dbReference>
<keyword evidence="7" id="KW-0378">Hydrolase</keyword>
<dbReference type="InterPro" id="IPR015854">
    <property type="entry name" value="ABC_transpr_LolD-like"/>
</dbReference>
<organism evidence="7 8">
    <name type="scientific">Symmachiella macrocystis</name>
    <dbReference type="NCBI Taxonomy" id="2527985"/>
    <lineage>
        <taxon>Bacteria</taxon>
        <taxon>Pseudomonadati</taxon>
        <taxon>Planctomycetota</taxon>
        <taxon>Planctomycetia</taxon>
        <taxon>Planctomycetales</taxon>
        <taxon>Planctomycetaceae</taxon>
        <taxon>Symmachiella</taxon>
    </lineage>
</organism>